<dbReference type="Proteomes" id="UP000266673">
    <property type="component" value="Unassembled WGS sequence"/>
</dbReference>
<evidence type="ECO:0000313" key="1">
    <source>
        <dbReference type="EMBL" id="RIB25792.1"/>
    </source>
</evidence>
<proteinExistence type="predicted"/>
<evidence type="ECO:0000313" key="2">
    <source>
        <dbReference type="Proteomes" id="UP000266673"/>
    </source>
</evidence>
<dbReference type="AlphaFoldDB" id="A0A397VVM1"/>
<sequence length="971" mass="114588">MHKKFSEQLSVNKPKHSAEKTWTGRDIAEFTQLLCKTLISSENYAIASIFERMQVARAKTLVNNALNEFRTLIDEMDPYYKPDGCDYEGFDAYLYKELENFKEKLNLEKFSNKIMTEIYANYKESLCIIESEIKTNIKTLTIEVQIFQNKFDNFVSETMLPLSKSDLKKFCKNQTQQLWNSFNDKVKNFPKEFVHDHRKKLENFCKVKNKHVAAENEKKIISFVQKEVEENLEKSVKKLKNRFPMTEKEFESEWLVLLELSKIKYFKLHHSFNNFPDNTTFPNNMHIILDQFLESLTENNNSAWENKAEAFQKRAKRLFKNAIYTNFPVDANKVFNKTEIEQYLQEEILRFSYKVSNLFPYTMMNDICPKFKETASLIVTKLQEKNNKNIREIPKKVERYILDWDTLLKEINSTEQHTRSWGFFSRETTQNVERHILDWDDKSNELERWQHEVTELLLLSTTIPELVVTSSFQLLCICNDLTNLNRRTDLSSFRKAVRSIMRSDMKHILSEQFVNEILAGLESEELKLARMSFINRCLDITTLTFPIRQLFYKLLFVFEPFTFASPIILRIFLSEYDKYKKERHQNIFFDLIRIPKIVLNLPDLKVINDLLKGDELDSPIVALSCDIIQKSFFARYELTELHNNFSNAVNSLCTNIPEPLQYISAIAFLKEYVRAFCDVSKITLRECIRTFHDTSRTTSEVKMSTDMNKIIDDINSVMMLKSQRIHSVKIYFLKYLRICNFSMQDIKDLCESQVQPFPWLKELPWDNKENQLFFNPYWLHQNYRDAEHYYYHVYESEDTCFASYLGRVRSNLRSRLFNWANWSYQSNNNQSLNQKDLVTFAGVIAARLHFVRASREWTNNETKVANYLTKEIENMDAPSVYKELLNKLIFNSNSLVQLLINNEIGPNNNEVDEFLMKSVIVHLIILHASIPNDASPLAAYLHKLQDCENHFILACPSDVEGVVMNAVVSFR</sequence>
<accession>A0A397VVM1</accession>
<protein>
    <submittedName>
        <fullName evidence="1">Uncharacterized protein</fullName>
    </submittedName>
</protein>
<comment type="caution">
    <text evidence="1">The sequence shown here is derived from an EMBL/GenBank/DDBJ whole genome shotgun (WGS) entry which is preliminary data.</text>
</comment>
<gene>
    <name evidence="1" type="ORF">C2G38_412894</name>
</gene>
<dbReference type="STRING" id="44941.A0A397VVM1"/>
<keyword evidence="2" id="KW-1185">Reference proteome</keyword>
<dbReference type="EMBL" id="QKWP01000162">
    <property type="protein sequence ID" value="RIB25792.1"/>
    <property type="molecule type" value="Genomic_DNA"/>
</dbReference>
<organism evidence="1 2">
    <name type="scientific">Gigaspora rosea</name>
    <dbReference type="NCBI Taxonomy" id="44941"/>
    <lineage>
        <taxon>Eukaryota</taxon>
        <taxon>Fungi</taxon>
        <taxon>Fungi incertae sedis</taxon>
        <taxon>Mucoromycota</taxon>
        <taxon>Glomeromycotina</taxon>
        <taxon>Glomeromycetes</taxon>
        <taxon>Diversisporales</taxon>
        <taxon>Gigasporaceae</taxon>
        <taxon>Gigaspora</taxon>
    </lineage>
</organism>
<dbReference type="OrthoDB" id="2376431at2759"/>
<name>A0A397VVM1_9GLOM</name>
<reference evidence="1 2" key="1">
    <citation type="submission" date="2018-06" db="EMBL/GenBank/DDBJ databases">
        <title>Comparative genomics reveals the genomic features of Rhizophagus irregularis, R. cerebriforme, R. diaphanum and Gigaspora rosea, and their symbiotic lifestyle signature.</title>
        <authorList>
            <person name="Morin E."/>
            <person name="San Clemente H."/>
            <person name="Chen E.C.H."/>
            <person name="De La Providencia I."/>
            <person name="Hainaut M."/>
            <person name="Kuo A."/>
            <person name="Kohler A."/>
            <person name="Murat C."/>
            <person name="Tang N."/>
            <person name="Roy S."/>
            <person name="Loubradou J."/>
            <person name="Henrissat B."/>
            <person name="Grigoriev I.V."/>
            <person name="Corradi N."/>
            <person name="Roux C."/>
            <person name="Martin F.M."/>
        </authorList>
    </citation>
    <scope>NUCLEOTIDE SEQUENCE [LARGE SCALE GENOMIC DNA]</scope>
    <source>
        <strain evidence="1 2">DAOM 194757</strain>
    </source>
</reference>